<gene>
    <name evidence="1" type="ORF">ENM28_02755</name>
</gene>
<proteinExistence type="predicted"/>
<reference evidence="1" key="1">
    <citation type="journal article" date="2020" name="mSystems">
        <title>Genome- and Community-Level Interaction Insights into Carbon Utilization and Element Cycling Functions of Hydrothermarchaeota in Hydrothermal Sediment.</title>
        <authorList>
            <person name="Zhou Z."/>
            <person name="Liu Y."/>
            <person name="Xu W."/>
            <person name="Pan J."/>
            <person name="Luo Z.H."/>
            <person name="Li M."/>
        </authorList>
    </citation>
    <scope>NUCLEOTIDE SEQUENCE [LARGE SCALE GENOMIC DNA]</scope>
    <source>
        <strain evidence="1">SpSt-1071</strain>
    </source>
</reference>
<sequence length="496" mass="53816">MDGLTNILFGGGLPGFPNGIRTLEDWQAFAKAVQTAGDPHALDFKAGLSGVPAIRLESLEATLRSVVEREETFRLYKRLTPVPAFSSVAEWATQVGTGGDIADAFHSETSDIRGAVGEYRRNILRVKYLMTRAEISLAALQQRTVLGTGDDLKARENVNATLRLLRGLEWALFQGDEAVVPTQFDGIRAWLAKEFPDHILDLKGSSNVDELYAAIYQAFGRTIGPDGGFGRITDVYLSPAVQNDLDLHLQPQWRVALDDNPRAVDYGAPVRAIRTSYGDVITTQDVWIEDPDAAHLTTPAEVRTRGRLSPEAPAAPTLSAQAITSDPNSRFQAAQAGTYHYAVAAIGEGGEGPLSALEAVTIAAGGGAELTIQPPAGYRQTGYAIYRSTKDPATLPTPADLRLVKRIPAGSDPTQPVVFRDLNHDIPGSATLYLLDLSPEAIDWTQLLPMLQFPLAPVKATVPWAVLLFGALKLGIPQRHWVVKNYLPKAARWKPF</sequence>
<accession>A0A7C5VJ33</accession>
<name>A0A7C5VJ33_9DEIN</name>
<dbReference type="AlphaFoldDB" id="A0A7C5VJ33"/>
<evidence type="ECO:0000313" key="1">
    <source>
        <dbReference type="EMBL" id="HHM67635.1"/>
    </source>
</evidence>
<comment type="caution">
    <text evidence="1">The sequence shown here is derived from an EMBL/GenBank/DDBJ whole genome shotgun (WGS) entry which is preliminary data.</text>
</comment>
<dbReference type="EMBL" id="DRXE01000099">
    <property type="protein sequence ID" value="HHM67635.1"/>
    <property type="molecule type" value="Genomic_DNA"/>
</dbReference>
<organism evidence="1">
    <name type="scientific">Thermus caliditerrae</name>
    <dbReference type="NCBI Taxonomy" id="1330700"/>
    <lineage>
        <taxon>Bacteria</taxon>
        <taxon>Thermotogati</taxon>
        <taxon>Deinococcota</taxon>
        <taxon>Deinococci</taxon>
        <taxon>Thermales</taxon>
        <taxon>Thermaceae</taxon>
        <taxon>Thermus</taxon>
    </lineage>
</organism>
<protein>
    <submittedName>
        <fullName evidence="1">Phage capsid protein</fullName>
    </submittedName>
</protein>